<dbReference type="EMBL" id="KB468135">
    <property type="protein sequence ID" value="PCH43225.1"/>
    <property type="molecule type" value="Genomic_DNA"/>
</dbReference>
<feature type="region of interest" description="Disordered" evidence="1">
    <location>
        <begin position="1"/>
        <end position="35"/>
    </location>
</feature>
<feature type="region of interest" description="Disordered" evidence="1">
    <location>
        <begin position="52"/>
        <end position="73"/>
    </location>
</feature>
<evidence type="ECO:0000313" key="3">
    <source>
        <dbReference type="Proteomes" id="UP000218811"/>
    </source>
</evidence>
<protein>
    <submittedName>
        <fullName evidence="2">Uncharacterized protein</fullName>
    </submittedName>
</protein>
<evidence type="ECO:0000256" key="1">
    <source>
        <dbReference type="SAM" id="MobiDB-lite"/>
    </source>
</evidence>
<organism evidence="2 3">
    <name type="scientific">Wolfiporia cocos (strain MD-104)</name>
    <name type="common">Brown rot fungus</name>
    <dbReference type="NCBI Taxonomy" id="742152"/>
    <lineage>
        <taxon>Eukaryota</taxon>
        <taxon>Fungi</taxon>
        <taxon>Dikarya</taxon>
        <taxon>Basidiomycota</taxon>
        <taxon>Agaricomycotina</taxon>
        <taxon>Agaricomycetes</taxon>
        <taxon>Polyporales</taxon>
        <taxon>Phaeolaceae</taxon>
        <taxon>Wolfiporia</taxon>
    </lineage>
</organism>
<gene>
    <name evidence="2" type="ORF">WOLCODRAFT_153283</name>
</gene>
<proteinExistence type="predicted"/>
<keyword evidence="3" id="KW-1185">Reference proteome</keyword>
<dbReference type="Proteomes" id="UP000218811">
    <property type="component" value="Unassembled WGS sequence"/>
</dbReference>
<reference evidence="2 3" key="1">
    <citation type="journal article" date="2012" name="Science">
        <title>The Paleozoic origin of enzymatic lignin decomposition reconstructed from 31 fungal genomes.</title>
        <authorList>
            <person name="Floudas D."/>
            <person name="Binder M."/>
            <person name="Riley R."/>
            <person name="Barry K."/>
            <person name="Blanchette R.A."/>
            <person name="Henrissat B."/>
            <person name="Martinez A.T."/>
            <person name="Otillar R."/>
            <person name="Spatafora J.W."/>
            <person name="Yadav J.S."/>
            <person name="Aerts A."/>
            <person name="Benoit I."/>
            <person name="Boyd A."/>
            <person name="Carlson A."/>
            <person name="Copeland A."/>
            <person name="Coutinho P.M."/>
            <person name="de Vries R.P."/>
            <person name="Ferreira P."/>
            <person name="Findley K."/>
            <person name="Foster B."/>
            <person name="Gaskell J."/>
            <person name="Glotzer D."/>
            <person name="Gorecki P."/>
            <person name="Heitman J."/>
            <person name="Hesse C."/>
            <person name="Hori C."/>
            <person name="Igarashi K."/>
            <person name="Jurgens J.A."/>
            <person name="Kallen N."/>
            <person name="Kersten P."/>
            <person name="Kohler A."/>
            <person name="Kuees U."/>
            <person name="Kumar T.K.A."/>
            <person name="Kuo A."/>
            <person name="LaButti K."/>
            <person name="Larrondo L.F."/>
            <person name="Lindquist E."/>
            <person name="Ling A."/>
            <person name="Lombard V."/>
            <person name="Lucas S."/>
            <person name="Lundell T."/>
            <person name="Martin R."/>
            <person name="McLaughlin D.J."/>
            <person name="Morgenstern I."/>
            <person name="Morin E."/>
            <person name="Murat C."/>
            <person name="Nagy L.G."/>
            <person name="Nolan M."/>
            <person name="Ohm R.A."/>
            <person name="Patyshakuliyeva A."/>
            <person name="Rokas A."/>
            <person name="Ruiz-Duenas F.J."/>
            <person name="Sabat G."/>
            <person name="Salamov A."/>
            <person name="Samejima M."/>
            <person name="Schmutz J."/>
            <person name="Slot J.C."/>
            <person name="St John F."/>
            <person name="Stenlid J."/>
            <person name="Sun H."/>
            <person name="Sun S."/>
            <person name="Syed K."/>
            <person name="Tsang A."/>
            <person name="Wiebenga A."/>
            <person name="Young D."/>
            <person name="Pisabarro A."/>
            <person name="Eastwood D.C."/>
            <person name="Martin F."/>
            <person name="Cullen D."/>
            <person name="Grigoriev I.V."/>
            <person name="Hibbett D.S."/>
        </authorList>
    </citation>
    <scope>NUCLEOTIDE SEQUENCE [LARGE SCALE GENOMIC DNA]</scope>
    <source>
        <strain evidence="2 3">MD-104</strain>
    </source>
</reference>
<sequence>MVRTRDPGFPSRLRDSASFTLSPLRSHTKPRTHATHASVMCRKPLPPVARFTHGRRPGPPCHPQPAPESPQRASGISIISSRGARIAPAGSDSMPVAMCQAAALDLTPAHPTSQFNCVFWCQSSPARASVMLPDEFDAASDPIANREAVVARCAFVALPYSMRPSVG</sequence>
<feature type="compositionally biased region" description="Pro residues" evidence="1">
    <location>
        <begin position="57"/>
        <end position="68"/>
    </location>
</feature>
<accession>A0A2H3JP03</accession>
<name>A0A2H3JP03_WOLCO</name>
<evidence type="ECO:0000313" key="2">
    <source>
        <dbReference type="EMBL" id="PCH43225.1"/>
    </source>
</evidence>
<dbReference type="AlphaFoldDB" id="A0A2H3JP03"/>